<comment type="similarity">
    <text evidence="1">Belongs to the colicin/pyosin nuclease family.</text>
</comment>
<dbReference type="InterPro" id="IPR052947">
    <property type="entry name" value="T6SS_Hcp1_domain"/>
</dbReference>
<dbReference type="EC" id="3.1.-.-" evidence="10"/>
<dbReference type="Gene3D" id="2.30.110.20">
    <property type="entry name" value="Hcp1-like"/>
    <property type="match status" value="1"/>
</dbReference>
<dbReference type="Pfam" id="PF06958">
    <property type="entry name" value="Pyocin_S"/>
    <property type="match status" value="1"/>
</dbReference>
<keyword evidence="5 10" id="KW-0378">Hydrolase</keyword>
<dbReference type="STRING" id="1216006.VA7868_01906"/>
<dbReference type="SUPFAM" id="SSF141452">
    <property type="entry name" value="Hcp1-like"/>
    <property type="match status" value="1"/>
</dbReference>
<dbReference type="InterPro" id="IPR037146">
    <property type="entry name" value="Colicin/pyocin_DNase_dom_sf"/>
</dbReference>
<dbReference type="Pfam" id="PF21431">
    <property type="entry name" value="Col-Pyo_DNase"/>
    <property type="match status" value="1"/>
</dbReference>
<keyword evidence="3" id="KW-0540">Nuclease</keyword>
<dbReference type="InterPro" id="IPR036302">
    <property type="entry name" value="Pyosin/cloacin_T_dom_sf"/>
</dbReference>
<keyword evidence="7" id="KW-0078">Bacteriocin</keyword>
<keyword evidence="6" id="KW-0044">Antibiotic</keyword>
<name>A0A1M5YRQ2_9VIBR</name>
<dbReference type="NCBIfam" id="TIGR03344">
    <property type="entry name" value="VI_effect_Hcp1"/>
    <property type="match status" value="1"/>
</dbReference>
<dbReference type="InterPro" id="IPR036624">
    <property type="entry name" value="Hcp1-lik_sf"/>
</dbReference>
<proteinExistence type="inferred from homology"/>
<dbReference type="EMBL" id="FQXZ01000016">
    <property type="protein sequence ID" value="SHI14253.1"/>
    <property type="molecule type" value="Genomic_DNA"/>
</dbReference>
<dbReference type="Proteomes" id="UP000184608">
    <property type="component" value="Unassembled WGS sequence"/>
</dbReference>
<dbReference type="SMART" id="SM00507">
    <property type="entry name" value="HNHc"/>
    <property type="match status" value="1"/>
</dbReference>
<sequence>MAHVAWLTLKGAKQGLISGGCNTKDSMGNRYQETHTDQITVLACHYSLSKLPNQHGVHHDGIQITKPKDKASPLLATAFARKEYLEGSIDFYRTNDRGHYERFYSVAFQKAVICEVTDMSPHAVHSPGEDMHEMITFRYKGVQWEHFPCGTLAYDGWTDANSLAAMAPPLSTAERYAEQIKEMVQAEKTAERQAAKAQQSWQKSVLPEKPETEEEKKTVPQRFARSVTVPDGTCEVGMQRESLSGIGLYAAYALAIERTGEQVLSRVAGQALAELPGMMMKVLGRAGILAALAPTKMGDGTLYTEDEIRQQDMVKTNIRLGFDASGQLYGYHVDGDSIPKRTVTQNGDKFEVTLEEGLTIEWVPLSGDFGGQPILVNPIPELESHDIWIHPQADQGKEFEKTYITPVADADLKDYILVFPADTGLPPLYVVFKGSARDEPGVVTGQGEDMTGIWLEKAGEELGSPVPSQIADKLRGQRFSSFDKFRKAFWLAVSEDRQLKTQFIGNNIDRMSKGYAPRARKKDSVGKRQSFEIHHVEEIQHGGKVYDVDNLRVLTPQRHIDIHKGNK</sequence>
<feature type="region of interest" description="Disordered" evidence="8">
    <location>
        <begin position="191"/>
        <end position="220"/>
    </location>
</feature>
<dbReference type="Gene3D" id="3.90.540.10">
    <property type="entry name" value="Colicin/pyocin, DNase domain"/>
    <property type="match status" value="1"/>
</dbReference>
<dbReference type="InterPro" id="IPR003615">
    <property type="entry name" value="HNH_nuc"/>
</dbReference>
<dbReference type="SUPFAM" id="SSF54060">
    <property type="entry name" value="His-Me finger endonucleases"/>
    <property type="match status" value="1"/>
</dbReference>
<keyword evidence="2" id="KW-0929">Antimicrobial</keyword>
<dbReference type="AlphaFoldDB" id="A0A1M5YRQ2"/>
<evidence type="ECO:0000256" key="7">
    <source>
        <dbReference type="ARBA" id="ARBA00023048"/>
    </source>
</evidence>
<evidence type="ECO:0000313" key="11">
    <source>
        <dbReference type="Proteomes" id="UP000184608"/>
    </source>
</evidence>
<dbReference type="PANTHER" id="PTHR34319">
    <property type="entry name" value="MAJOR EXPORTED PROTEIN"/>
    <property type="match status" value="1"/>
</dbReference>
<evidence type="ECO:0000256" key="1">
    <source>
        <dbReference type="ARBA" id="ARBA00006811"/>
    </source>
</evidence>
<feature type="compositionally biased region" description="Low complexity" evidence="8">
    <location>
        <begin position="195"/>
        <end position="204"/>
    </location>
</feature>
<dbReference type="InterPro" id="IPR016128">
    <property type="entry name" value="Pyosin/cloacin_T_dom"/>
</dbReference>
<evidence type="ECO:0000259" key="9">
    <source>
        <dbReference type="SMART" id="SM00507"/>
    </source>
</evidence>
<evidence type="ECO:0000256" key="3">
    <source>
        <dbReference type="ARBA" id="ARBA00022722"/>
    </source>
</evidence>
<dbReference type="SUPFAM" id="SSF69369">
    <property type="entry name" value="Cloacin translocation domain"/>
    <property type="match status" value="1"/>
</dbReference>
<dbReference type="OrthoDB" id="5815268at2"/>
<dbReference type="GO" id="GO:0031640">
    <property type="term" value="P:killing of cells of another organism"/>
    <property type="evidence" value="ECO:0007669"/>
    <property type="project" value="UniProtKB-KW"/>
</dbReference>
<organism evidence="10 11">
    <name type="scientific">Vibrio aerogenes CECT 7868</name>
    <dbReference type="NCBI Taxonomy" id="1216006"/>
    <lineage>
        <taxon>Bacteria</taxon>
        <taxon>Pseudomonadati</taxon>
        <taxon>Pseudomonadota</taxon>
        <taxon>Gammaproteobacteria</taxon>
        <taxon>Vibrionales</taxon>
        <taxon>Vibrionaceae</taxon>
        <taxon>Vibrio</taxon>
    </lineage>
</organism>
<dbReference type="CDD" id="cd00085">
    <property type="entry name" value="HNHc"/>
    <property type="match status" value="1"/>
</dbReference>
<feature type="compositionally biased region" description="Basic and acidic residues" evidence="8">
    <location>
        <begin position="206"/>
        <end position="218"/>
    </location>
</feature>
<evidence type="ECO:0000313" key="10">
    <source>
        <dbReference type="EMBL" id="SHI14253.1"/>
    </source>
</evidence>
<evidence type="ECO:0000256" key="6">
    <source>
        <dbReference type="ARBA" id="ARBA00023022"/>
    </source>
</evidence>
<evidence type="ECO:0000256" key="5">
    <source>
        <dbReference type="ARBA" id="ARBA00022801"/>
    </source>
</evidence>
<accession>A0A1M5YRQ2</accession>
<dbReference type="Pfam" id="PF05638">
    <property type="entry name" value="T6SS_HCP"/>
    <property type="match status" value="1"/>
</dbReference>
<evidence type="ECO:0000256" key="8">
    <source>
        <dbReference type="SAM" id="MobiDB-lite"/>
    </source>
</evidence>
<evidence type="ECO:0000256" key="4">
    <source>
        <dbReference type="ARBA" id="ARBA00022759"/>
    </source>
</evidence>
<dbReference type="RefSeq" id="WP_073603613.1">
    <property type="nucleotide sequence ID" value="NZ_FQXZ01000016.1"/>
</dbReference>
<reference evidence="10 11" key="1">
    <citation type="submission" date="2016-11" db="EMBL/GenBank/DDBJ databases">
        <authorList>
            <person name="Jaros S."/>
            <person name="Januszkiewicz K."/>
            <person name="Wedrychowicz H."/>
        </authorList>
    </citation>
    <scope>NUCLEOTIDE SEQUENCE [LARGE SCALE GENOMIC DNA]</scope>
    <source>
        <strain evidence="10 11">CECT 7868</strain>
    </source>
</reference>
<protein>
    <submittedName>
        <fullName evidence="10">Colicin-E7</fullName>
        <ecNumber evidence="10">3.1.-.-</ecNumber>
    </submittedName>
</protein>
<dbReference type="InterPro" id="IPR008514">
    <property type="entry name" value="T6SS_Hcp"/>
</dbReference>
<dbReference type="GO" id="GO:0004519">
    <property type="term" value="F:endonuclease activity"/>
    <property type="evidence" value="ECO:0007669"/>
    <property type="project" value="UniProtKB-KW"/>
</dbReference>
<dbReference type="PANTHER" id="PTHR34319:SF7">
    <property type="entry name" value="HNH ENDONUCLEASE DOMAIN-CONTAINING PROTEIN"/>
    <property type="match status" value="1"/>
</dbReference>
<evidence type="ECO:0000256" key="2">
    <source>
        <dbReference type="ARBA" id="ARBA00022529"/>
    </source>
</evidence>
<dbReference type="GO" id="GO:0016787">
    <property type="term" value="F:hydrolase activity"/>
    <property type="evidence" value="ECO:0007669"/>
    <property type="project" value="UniProtKB-KW"/>
</dbReference>
<keyword evidence="4" id="KW-0255">Endonuclease</keyword>
<dbReference type="InterPro" id="IPR044925">
    <property type="entry name" value="His-Me_finger_sf"/>
</dbReference>
<gene>
    <name evidence="10" type="primary">colE7</name>
    <name evidence="10" type="ORF">VA7868_01906</name>
</gene>
<feature type="domain" description="HNH nuclease" evidence="9">
    <location>
        <begin position="507"/>
        <end position="560"/>
    </location>
</feature>
<keyword evidence="11" id="KW-1185">Reference proteome</keyword>
<dbReference type="GO" id="GO:0042742">
    <property type="term" value="P:defense response to bacterium"/>
    <property type="evidence" value="ECO:0007669"/>
    <property type="project" value="UniProtKB-KW"/>
</dbReference>